<gene>
    <name evidence="2" type="ORF">CN311_25355</name>
</gene>
<feature type="chain" id="PRO_5012563129" description="Translocation protein TolB" evidence="1">
    <location>
        <begin position="24"/>
        <end position="424"/>
    </location>
</feature>
<dbReference type="AlphaFoldDB" id="A0A2A6F8P7"/>
<dbReference type="Gene3D" id="2.120.10.30">
    <property type="entry name" value="TolB, C-terminal domain"/>
    <property type="match status" value="1"/>
</dbReference>
<comment type="caution">
    <text evidence="2">The sequence shown here is derived from an EMBL/GenBank/DDBJ whole genome shotgun (WGS) entry which is preliminary data.</text>
</comment>
<keyword evidence="1" id="KW-0732">Signal</keyword>
<organism evidence="2 3">
    <name type="scientific">Mesorhizobium sanjuanii</name>
    <dbReference type="NCBI Taxonomy" id="2037900"/>
    <lineage>
        <taxon>Bacteria</taxon>
        <taxon>Pseudomonadati</taxon>
        <taxon>Pseudomonadota</taxon>
        <taxon>Alphaproteobacteria</taxon>
        <taxon>Hyphomicrobiales</taxon>
        <taxon>Phyllobacteriaceae</taxon>
        <taxon>Mesorhizobium</taxon>
    </lineage>
</organism>
<dbReference type="SUPFAM" id="SSF82171">
    <property type="entry name" value="DPP6 N-terminal domain-like"/>
    <property type="match status" value="1"/>
</dbReference>
<dbReference type="RefSeq" id="WP_097576406.1">
    <property type="nucleotide sequence ID" value="NZ_NWQG01000193.1"/>
</dbReference>
<accession>A0A2A6F8P7</accession>
<dbReference type="InterPro" id="IPR011042">
    <property type="entry name" value="6-blade_b-propeller_TolB-like"/>
</dbReference>
<sequence>MMLRRRALALLFFVAGLSVDLPAAGSRQNSAPAQFTAPVTMDLPDYLQPATDPAFGTEFVRITKPGVLGNGAVCGKEYCTHRYSSAQAWNSDQSLIVITNGCNGMCFLDGRTYAPLFRRARSIECEWHPQNAELMICVAGRQISTWAPRTNREDVVFVSNDYRDLHFGPGKGNPSRDGNRIAVRALRENGEVVVFAYDLKERKKFPDIELDQLGGTNGACSISPLGTSILCLQEIISGIEQGFIFTVDGTLRQKWIEHHRPGHGDMTVDEDGSEVYVGISKSSPDKFQVIKRRLSDGKVTPLTKYGEVMHASLRSLTRPGWVFLTYGGDPDEIAAQPDWAPYAQEVIALRIDGSGEVRRIAQSRSTQLDYRSETHASPSPDGSQVIWSSNWGVPGGPVYDFVSRLDWPEEPSSNRKEIVTNGIH</sequence>
<keyword evidence="3" id="KW-1185">Reference proteome</keyword>
<proteinExistence type="predicted"/>
<dbReference type="Proteomes" id="UP000219182">
    <property type="component" value="Unassembled WGS sequence"/>
</dbReference>
<protein>
    <recommendedName>
        <fullName evidence="4">Translocation protein TolB</fullName>
    </recommendedName>
</protein>
<feature type="signal peptide" evidence="1">
    <location>
        <begin position="1"/>
        <end position="23"/>
    </location>
</feature>
<evidence type="ECO:0000256" key="1">
    <source>
        <dbReference type="SAM" id="SignalP"/>
    </source>
</evidence>
<reference evidence="2 3" key="1">
    <citation type="submission" date="2017-09" db="EMBL/GenBank/DDBJ databases">
        <title>Mesorhizobum sanjuanii sp. nov. isolated from nodules of Lotus tenuis in saline-alkaline lowlands of Flooding Pampa.</title>
        <authorList>
            <person name="Sannazzaro A.I."/>
            <person name="Torres Tejerizo G.A."/>
            <person name="Fontana F."/>
            <person name="Cumpa Velazquez L.M."/>
            <person name="Hansen L."/>
            <person name="Pistorio M."/>
            <person name="Estrella M.J."/>
        </authorList>
    </citation>
    <scope>NUCLEOTIDE SEQUENCE [LARGE SCALE GENOMIC DNA]</scope>
    <source>
        <strain evidence="2 3">BSA136</strain>
    </source>
</reference>
<evidence type="ECO:0008006" key="4">
    <source>
        <dbReference type="Google" id="ProtNLM"/>
    </source>
</evidence>
<evidence type="ECO:0000313" key="2">
    <source>
        <dbReference type="EMBL" id="PDQ18317.1"/>
    </source>
</evidence>
<dbReference type="EMBL" id="NWQG01000193">
    <property type="protein sequence ID" value="PDQ18317.1"/>
    <property type="molecule type" value="Genomic_DNA"/>
</dbReference>
<evidence type="ECO:0000313" key="3">
    <source>
        <dbReference type="Proteomes" id="UP000219182"/>
    </source>
</evidence>
<name>A0A2A6F8P7_9HYPH</name>